<feature type="domain" description="Bacterial transcriptional activator" evidence="3">
    <location>
        <begin position="1423"/>
        <end position="1572"/>
    </location>
</feature>
<keyword evidence="2" id="KW-0472">Membrane</keyword>
<dbReference type="SMART" id="SM01043">
    <property type="entry name" value="BTAD"/>
    <property type="match status" value="1"/>
</dbReference>
<dbReference type="EMBL" id="MAXA01000136">
    <property type="protein sequence ID" value="OHV34499.1"/>
    <property type="molecule type" value="Genomic_DNA"/>
</dbReference>
<evidence type="ECO:0000313" key="4">
    <source>
        <dbReference type="EMBL" id="OHV34499.1"/>
    </source>
</evidence>
<protein>
    <recommendedName>
        <fullName evidence="3">Bacterial transcriptional activator domain-containing protein</fullName>
    </recommendedName>
</protein>
<dbReference type="SUPFAM" id="SSF48452">
    <property type="entry name" value="TPR-like"/>
    <property type="match status" value="1"/>
</dbReference>
<name>A0A1S1QLP8_9ACTN</name>
<dbReference type="InterPro" id="IPR011990">
    <property type="entry name" value="TPR-like_helical_dom_sf"/>
</dbReference>
<keyword evidence="2" id="KW-1133">Transmembrane helix</keyword>
<dbReference type="InterPro" id="IPR052196">
    <property type="entry name" value="Bact_Kbp"/>
</dbReference>
<feature type="compositionally biased region" description="Basic and acidic residues" evidence="1">
    <location>
        <begin position="906"/>
        <end position="933"/>
    </location>
</feature>
<feature type="region of interest" description="Disordered" evidence="1">
    <location>
        <begin position="461"/>
        <end position="540"/>
    </location>
</feature>
<sequence length="1580" mass="163405">MIQAGNSRPTAGNGERRRGGSGAALLLGLGVGVPVLLLVLTGTPVAAAVGDEGAFTGEFGAGKVLRLMVLAAWLVWIHFMVCVIAEWRAERRQTGLAPRIPFGGGSQALARRLVDDTLRLTSPRNSSTGRSGARHPAHAPARGGSGGPARGGYRAGGTSRTNTGGRTNPGGRTSTGAQASAAGRAGTGGRATAGSRGGRPSTRPANGPADTGAAGSDEATPHGGSEPATRAGSAGARAERGSRTDRATRTERAAPTGPLRRSDPAAISRLARGLTGQQPIPAGPGGAAPPVPGTSPGTRSAAGGLLPAGTNAGPAAGDRSDQGGASGGSGPATDRSGGYRWDEREAAPRALTAGEEAPADLFPDGMDVKFCEVRPPDGRQYDTLWAIARRLLGNSLRYHEIFALNEGRAQPDGQTLTKPSLIAPGWVLMLPPDAEGEEVRTLRVPHREASWVEEVHARFAAQGSADGRGGTDGAPGGDDIGGGPASTGPLRSGAGGWSDGPEAGQEPSPYGPGTGNSGERSAWGGETGTPGGMGPGRLGSGRGITGAALLAAGVLTALTRRRPGGAGADPFSAEVEHALRLAADLPSARFVDRSLRLMSAGLTSRGRPLPPVYAAILTDAALVLHMAPAVPEPPPAPWQQGNNPGSWRIERNPEAPDGLPFDASASLSADVPAPYPALVTLGRDATGCRILVDLEGAPGMISLVGDPAVASEVAISVAVELATNMWSDDLRVCLVGFADDPSPIAPGRLRTSSSLSDVLDELEARGPRDTGWGNEPGAALRGRQAAHIQSLWAPDLLVLAGPPAPQHAERLARLSGGRDETVGVLMVGDSPAARWRFAVGPDARMSLGVLGVEVNAQTLAAAEYSAVLAMFRIATGARPAEAPRPSWASRRLLTTGADAPVPTSRPSERSDAWDDSEARYGGGHQDDGEDQHGSESWPDGTDRYDSEEWDGSPGGQATGGYPPAGAADDDPYRTGPYPIAGGSLHPADRPAGHPADYADDYSAEYAADGPDGHAPEPTAPAGHYPPPYPEEHRPPAPDGPEGTRPPRGSGSIPGVVPWLPVPQTGPSVIRMPVDGPSGLPPSSLPQVPPPTVTPPPVPPVAPPPVDAPPGSRPQAATPDVPGRAGQHQPSDAPPPYLVESDRPAIQPTDVPRVPRTLLVRPAHGHDEAQQHSPDQPQPAHRDEPATQQRQEHPGVPAAATGATSADVGDVGWDRPYPPPPPNEREPYQAQPPAHPAQPYPQEPNSPQPHPYEPYPQAPSSQESYPPGSHPSYPEPHSSEQGYPAASHQEADAPPAPLHGNGPLETLPRLDPDPAGVTEAEVHVLGTPSVDAPSRPDRNQIDLLTEIVVFLALHRDGAYPEDVSDLLDLPLGSVPDPRSPGGSGTGVLAGLIAARTWLGVDAGGRPRLQPTSDGRWVLSTDVRCDWELFVAYTHRAARPDDASDPESDLRAALNLVSGPLWSGLPEGRYGWARSTPVESTMRSAVIDAAHRLAMLTLEAGDTVTAMAACRTGLRAAPTAETLWRDLLRTVAARGDRRTLEAVAGELYRTVSAQSTRRGGAAEPETDALVQQLLPGFRRRHH</sequence>
<feature type="compositionally biased region" description="Gly residues" evidence="1">
    <location>
        <begin position="185"/>
        <end position="197"/>
    </location>
</feature>
<proteinExistence type="predicted"/>
<evidence type="ECO:0000313" key="5">
    <source>
        <dbReference type="Proteomes" id="UP000179769"/>
    </source>
</evidence>
<dbReference type="Gene3D" id="3.10.350.10">
    <property type="entry name" value="LysM domain"/>
    <property type="match status" value="1"/>
</dbReference>
<evidence type="ECO:0000256" key="1">
    <source>
        <dbReference type="SAM" id="MobiDB-lite"/>
    </source>
</evidence>
<feature type="compositionally biased region" description="Pro residues" evidence="1">
    <location>
        <begin position="1232"/>
        <end position="1256"/>
    </location>
</feature>
<feature type="compositionally biased region" description="Basic and acidic residues" evidence="1">
    <location>
        <begin position="1179"/>
        <end position="1192"/>
    </location>
</feature>
<feature type="compositionally biased region" description="Polar residues" evidence="1">
    <location>
        <begin position="120"/>
        <end position="130"/>
    </location>
</feature>
<reference evidence="5" key="1">
    <citation type="submission" date="2016-07" db="EMBL/GenBank/DDBJ databases">
        <title>Frankia sp. NRRL B-16219 Genome sequencing.</title>
        <authorList>
            <person name="Ghodhbane-Gtari F."/>
            <person name="Swanson E."/>
            <person name="Gueddou A."/>
            <person name="Louati M."/>
            <person name="Nouioui I."/>
            <person name="Hezbri K."/>
            <person name="Abebe-Akele F."/>
            <person name="Simpson S."/>
            <person name="Morris K."/>
            <person name="Thomas K."/>
            <person name="Gtari M."/>
            <person name="Tisa L.S."/>
        </authorList>
    </citation>
    <scope>NUCLEOTIDE SEQUENCE [LARGE SCALE GENOMIC DNA]</scope>
    <source>
        <strain evidence="5">NRRL B-16219</strain>
    </source>
</reference>
<dbReference type="PANTHER" id="PTHR34700">
    <property type="entry name" value="POTASSIUM BINDING PROTEIN KBP"/>
    <property type="match status" value="1"/>
</dbReference>
<organism evidence="4 5">
    <name type="scientific">Parafrankia soli</name>
    <dbReference type="NCBI Taxonomy" id="2599596"/>
    <lineage>
        <taxon>Bacteria</taxon>
        <taxon>Bacillati</taxon>
        <taxon>Actinomycetota</taxon>
        <taxon>Actinomycetes</taxon>
        <taxon>Frankiales</taxon>
        <taxon>Frankiaceae</taxon>
        <taxon>Parafrankia</taxon>
    </lineage>
</organism>
<feature type="compositionally biased region" description="Low complexity" evidence="1">
    <location>
        <begin position="1262"/>
        <end position="1279"/>
    </location>
</feature>
<feature type="region of interest" description="Disordered" evidence="1">
    <location>
        <begin position="120"/>
        <end position="340"/>
    </location>
</feature>
<feature type="region of interest" description="Disordered" evidence="1">
    <location>
        <begin position="879"/>
        <end position="1314"/>
    </location>
</feature>
<gene>
    <name evidence="4" type="ORF">BBK14_15400</name>
</gene>
<dbReference type="Proteomes" id="UP000179769">
    <property type="component" value="Unassembled WGS sequence"/>
</dbReference>
<feature type="compositionally biased region" description="Low complexity" evidence="1">
    <location>
        <begin position="156"/>
        <end position="184"/>
    </location>
</feature>
<evidence type="ECO:0000256" key="2">
    <source>
        <dbReference type="SAM" id="Phobius"/>
    </source>
</evidence>
<feature type="compositionally biased region" description="Gly residues" evidence="1">
    <location>
        <begin position="143"/>
        <end position="155"/>
    </location>
</feature>
<keyword evidence="5" id="KW-1185">Reference proteome</keyword>
<feature type="transmembrane region" description="Helical" evidence="2">
    <location>
        <begin position="23"/>
        <end position="47"/>
    </location>
</feature>
<feature type="compositionally biased region" description="Pro residues" evidence="1">
    <location>
        <begin position="1078"/>
        <end position="1111"/>
    </location>
</feature>
<feature type="compositionally biased region" description="Basic and acidic residues" evidence="1">
    <location>
        <begin position="237"/>
        <end position="252"/>
    </location>
</feature>
<dbReference type="InterPro" id="IPR005158">
    <property type="entry name" value="BTAD"/>
</dbReference>
<keyword evidence="2" id="KW-0812">Transmembrane</keyword>
<dbReference type="InterPro" id="IPR036779">
    <property type="entry name" value="LysM_dom_sf"/>
</dbReference>
<feature type="compositionally biased region" description="Gly residues" evidence="1">
    <location>
        <begin position="525"/>
        <end position="540"/>
    </location>
</feature>
<feature type="compositionally biased region" description="Gly residues" evidence="1">
    <location>
        <begin position="466"/>
        <end position="485"/>
    </location>
</feature>
<comment type="caution">
    <text evidence="4">The sequence shown here is derived from an EMBL/GenBank/DDBJ whole genome shotgun (WGS) entry which is preliminary data.</text>
</comment>
<accession>A0A1S1QLP8</accession>
<evidence type="ECO:0000259" key="3">
    <source>
        <dbReference type="SMART" id="SM01043"/>
    </source>
</evidence>
<dbReference type="Pfam" id="PF03704">
    <property type="entry name" value="BTAD"/>
    <property type="match status" value="1"/>
</dbReference>
<dbReference type="Gene3D" id="1.25.40.10">
    <property type="entry name" value="Tetratricopeptide repeat domain"/>
    <property type="match status" value="1"/>
</dbReference>
<dbReference type="PANTHER" id="PTHR34700:SF4">
    <property type="entry name" value="PHAGE-LIKE ELEMENT PBSX PROTEIN XKDP"/>
    <property type="match status" value="1"/>
</dbReference>